<evidence type="ECO:0000256" key="10">
    <source>
        <dbReference type="PIRNR" id="PIRNR006268"/>
    </source>
</evidence>
<dbReference type="Gene3D" id="3.10.520.10">
    <property type="entry name" value="ApbE-like domains"/>
    <property type="match status" value="1"/>
</dbReference>
<keyword evidence="4 10" id="KW-0808">Transferase</keyword>
<name>A0A5P2G5T0_9BACT</name>
<comment type="cofactor">
    <cofactor evidence="11">
        <name>Mg(2+)</name>
        <dbReference type="ChEBI" id="CHEBI:18420"/>
    </cofactor>
    <cofactor evidence="11">
        <name>Mn(2+)</name>
        <dbReference type="ChEBI" id="CHEBI:29035"/>
    </cofactor>
    <text evidence="11">Magnesium. Can also use manganese.</text>
</comment>
<dbReference type="GO" id="GO:0046872">
    <property type="term" value="F:metal ion binding"/>
    <property type="evidence" value="ECO:0007669"/>
    <property type="project" value="UniProtKB-UniRule"/>
</dbReference>
<feature type="binding site" evidence="11">
    <location>
        <position position="256"/>
    </location>
    <ligand>
        <name>Mg(2+)</name>
        <dbReference type="ChEBI" id="CHEBI:18420"/>
    </ligand>
</feature>
<keyword evidence="6 10" id="KW-0274">FAD</keyword>
<keyword evidence="7 10" id="KW-0460">Magnesium</keyword>
<dbReference type="InterPro" id="IPR003374">
    <property type="entry name" value="ApbE-like_sf"/>
</dbReference>
<comment type="catalytic activity">
    <reaction evidence="9 10">
        <text>L-threonyl-[protein] + FAD = FMN-L-threonyl-[protein] + AMP + H(+)</text>
        <dbReference type="Rhea" id="RHEA:36847"/>
        <dbReference type="Rhea" id="RHEA-COMP:11060"/>
        <dbReference type="Rhea" id="RHEA-COMP:11061"/>
        <dbReference type="ChEBI" id="CHEBI:15378"/>
        <dbReference type="ChEBI" id="CHEBI:30013"/>
        <dbReference type="ChEBI" id="CHEBI:57692"/>
        <dbReference type="ChEBI" id="CHEBI:74257"/>
        <dbReference type="ChEBI" id="CHEBI:456215"/>
        <dbReference type="EC" id="2.7.1.180"/>
    </reaction>
</comment>
<evidence type="ECO:0000256" key="2">
    <source>
        <dbReference type="ARBA" id="ARBA00016337"/>
    </source>
</evidence>
<evidence type="ECO:0000256" key="1">
    <source>
        <dbReference type="ARBA" id="ARBA00011955"/>
    </source>
</evidence>
<evidence type="ECO:0000256" key="7">
    <source>
        <dbReference type="ARBA" id="ARBA00022842"/>
    </source>
</evidence>
<evidence type="ECO:0000256" key="4">
    <source>
        <dbReference type="ARBA" id="ARBA00022679"/>
    </source>
</evidence>
<reference evidence="12 13" key="1">
    <citation type="submission" date="2019-09" db="EMBL/GenBank/DDBJ databases">
        <title>Complete genome sequence of Arachidicoccus sp. B3-10 isolated from apple orchard soil.</title>
        <authorList>
            <person name="Kim H.S."/>
            <person name="Han K.-I."/>
            <person name="Suh M.K."/>
            <person name="Lee K.C."/>
            <person name="Eom M.K."/>
            <person name="Kim J.-S."/>
            <person name="Kang S.W."/>
            <person name="Sin Y."/>
            <person name="Lee J.-S."/>
        </authorList>
    </citation>
    <scope>NUCLEOTIDE SEQUENCE [LARGE SCALE GENOMIC DNA]</scope>
    <source>
        <strain evidence="12 13">B3-10</strain>
    </source>
</reference>
<evidence type="ECO:0000256" key="5">
    <source>
        <dbReference type="ARBA" id="ARBA00022723"/>
    </source>
</evidence>
<evidence type="ECO:0000313" key="12">
    <source>
        <dbReference type="EMBL" id="QES90905.1"/>
    </source>
</evidence>
<evidence type="ECO:0000256" key="9">
    <source>
        <dbReference type="ARBA" id="ARBA00048540"/>
    </source>
</evidence>
<keyword evidence="3 10" id="KW-0285">Flavoprotein</keyword>
<dbReference type="EMBL" id="CP044016">
    <property type="protein sequence ID" value="QES90905.1"/>
    <property type="molecule type" value="Genomic_DNA"/>
</dbReference>
<organism evidence="12 13">
    <name type="scientific">Rhizosphaericola mali</name>
    <dbReference type="NCBI Taxonomy" id="2545455"/>
    <lineage>
        <taxon>Bacteria</taxon>
        <taxon>Pseudomonadati</taxon>
        <taxon>Bacteroidota</taxon>
        <taxon>Chitinophagia</taxon>
        <taxon>Chitinophagales</taxon>
        <taxon>Chitinophagaceae</taxon>
        <taxon>Rhizosphaericola</taxon>
    </lineage>
</organism>
<dbReference type="PIRSF" id="PIRSF006268">
    <property type="entry name" value="ApbE"/>
    <property type="match status" value="1"/>
</dbReference>
<dbReference type="Pfam" id="PF02424">
    <property type="entry name" value="ApbE"/>
    <property type="match status" value="1"/>
</dbReference>
<dbReference type="Proteomes" id="UP000292424">
    <property type="component" value="Chromosome"/>
</dbReference>
<accession>A0A5P2G5T0</accession>
<dbReference type="KEGG" id="arac:E0W69_003955"/>
<protein>
    <recommendedName>
        <fullName evidence="2 10">FAD:protein FMN transferase</fullName>
        <ecNumber evidence="1 10">2.7.1.180</ecNumber>
    </recommendedName>
    <alternativeName>
        <fullName evidence="8 10">Flavin transferase</fullName>
    </alternativeName>
</protein>
<dbReference type="EC" id="2.7.1.180" evidence="1 10"/>
<sequence length="289" mass="31637">MGSKFTITIVSSDSSQALQNIQLVENEVSRIEDLISDWRPNTYISQINKNAGITAIKVPLEVYNLTKRAIYFSEITQGAFDISYAAMDKVWKFDGSMQQIPDSQTIKKSIVNVGYKHIILNDNDTTIFLEKKGMKISFGSIGKGYAADMGRRLMLGLGVIGGIVDASGDISTWGRQPNGKSWVVGVTNPFKPNKIKKIITLKDSSIVTSGSYEKFALIDGKRYSHIINPATGYPATGIVSVTIAGPSAEFANGLSTSIMVLGIEKSKKLLQQFPNYHSYIISDKGKVHN</sequence>
<evidence type="ECO:0000256" key="11">
    <source>
        <dbReference type="PIRSR" id="PIRSR006268-2"/>
    </source>
</evidence>
<feature type="binding site" evidence="11">
    <location>
        <position position="140"/>
    </location>
    <ligand>
        <name>Mg(2+)</name>
        <dbReference type="ChEBI" id="CHEBI:18420"/>
    </ligand>
</feature>
<dbReference type="AlphaFoldDB" id="A0A5P2G5T0"/>
<evidence type="ECO:0000256" key="8">
    <source>
        <dbReference type="ARBA" id="ARBA00031306"/>
    </source>
</evidence>
<gene>
    <name evidence="12" type="ORF">E0W69_003955</name>
</gene>
<evidence type="ECO:0000256" key="6">
    <source>
        <dbReference type="ARBA" id="ARBA00022827"/>
    </source>
</evidence>
<keyword evidence="5 10" id="KW-0479">Metal-binding</keyword>
<keyword evidence="13" id="KW-1185">Reference proteome</keyword>
<proteinExistence type="inferred from homology"/>
<dbReference type="InterPro" id="IPR024932">
    <property type="entry name" value="ApbE"/>
</dbReference>
<dbReference type="PANTHER" id="PTHR30040">
    <property type="entry name" value="THIAMINE BIOSYNTHESIS LIPOPROTEIN APBE"/>
    <property type="match status" value="1"/>
</dbReference>
<evidence type="ECO:0000313" key="13">
    <source>
        <dbReference type="Proteomes" id="UP000292424"/>
    </source>
</evidence>
<dbReference type="OrthoDB" id="9778595at2"/>
<dbReference type="GO" id="GO:0016740">
    <property type="term" value="F:transferase activity"/>
    <property type="evidence" value="ECO:0007669"/>
    <property type="project" value="UniProtKB-UniRule"/>
</dbReference>
<comment type="similarity">
    <text evidence="10">Belongs to the ApbE family.</text>
</comment>
<evidence type="ECO:0000256" key="3">
    <source>
        <dbReference type="ARBA" id="ARBA00022630"/>
    </source>
</evidence>
<dbReference type="SUPFAM" id="SSF143631">
    <property type="entry name" value="ApbE-like"/>
    <property type="match status" value="1"/>
</dbReference>
<dbReference type="PANTHER" id="PTHR30040:SF2">
    <property type="entry name" value="FAD:PROTEIN FMN TRANSFERASE"/>
    <property type="match status" value="1"/>
</dbReference>